<sequence>MTWNFMAYPDMKQLLSAFCVIHVNAPGQEQGAPTLPEDYVYPTMEELAETITCVKSHVGFRSFIGFGVGLGANVLSRYAIKYPQEVDALVVINCSVTQAGWIEWGYQKVNIRHLKAGRMTVGTVDFLMWHHFGKVENCNQDLVTVFKQYFDKSLNATNLGLLGDSYIRRTDLGIIREMDPNKKKDAKMIRCPILNITSNFSPHIEDTVTFNSRLDPSLSTWMKLLGDRDDLRLYPSEKVKNDNLPHQDSSQFL</sequence>
<accession>A0A5N5TLV2</accession>
<dbReference type="InterPro" id="IPR029058">
    <property type="entry name" value="AB_hydrolase_fold"/>
</dbReference>
<dbReference type="Gene3D" id="3.40.50.1820">
    <property type="entry name" value="alpha/beta hydrolase"/>
    <property type="match status" value="1"/>
</dbReference>
<dbReference type="Proteomes" id="UP000326759">
    <property type="component" value="Unassembled WGS sequence"/>
</dbReference>
<dbReference type="OrthoDB" id="741027at2759"/>
<evidence type="ECO:0000256" key="1">
    <source>
        <dbReference type="ARBA" id="ARBA00005598"/>
    </source>
</evidence>
<dbReference type="Pfam" id="PF03096">
    <property type="entry name" value="Ndr"/>
    <property type="match status" value="1"/>
</dbReference>
<reference evidence="2 3" key="1">
    <citation type="journal article" date="2019" name="PLoS Biol.">
        <title>Sex chromosomes control vertical transmission of feminizing Wolbachia symbionts in an isopod.</title>
        <authorList>
            <person name="Becking T."/>
            <person name="Chebbi M.A."/>
            <person name="Giraud I."/>
            <person name="Moumen B."/>
            <person name="Laverre T."/>
            <person name="Caubet Y."/>
            <person name="Peccoud J."/>
            <person name="Gilbert C."/>
            <person name="Cordaux R."/>
        </authorList>
    </citation>
    <scope>NUCLEOTIDE SEQUENCE [LARGE SCALE GENOMIC DNA]</scope>
    <source>
        <strain evidence="2">ANa2</strain>
        <tissue evidence="2">Whole body excluding digestive tract and cuticle</tissue>
    </source>
</reference>
<organism evidence="2 3">
    <name type="scientific">Armadillidium nasatum</name>
    <dbReference type="NCBI Taxonomy" id="96803"/>
    <lineage>
        <taxon>Eukaryota</taxon>
        <taxon>Metazoa</taxon>
        <taxon>Ecdysozoa</taxon>
        <taxon>Arthropoda</taxon>
        <taxon>Crustacea</taxon>
        <taxon>Multicrustacea</taxon>
        <taxon>Malacostraca</taxon>
        <taxon>Eumalacostraca</taxon>
        <taxon>Peracarida</taxon>
        <taxon>Isopoda</taxon>
        <taxon>Oniscidea</taxon>
        <taxon>Crinocheta</taxon>
        <taxon>Armadillidiidae</taxon>
        <taxon>Armadillidium</taxon>
    </lineage>
</organism>
<keyword evidence="3" id="KW-1185">Reference proteome</keyword>
<comment type="caution">
    <text evidence="2">The sequence shown here is derived from an EMBL/GenBank/DDBJ whole genome shotgun (WGS) entry which is preliminary data.</text>
</comment>
<protein>
    <submittedName>
        <fullName evidence="2">Protein NDRG3</fullName>
    </submittedName>
</protein>
<dbReference type="EMBL" id="SEYY01000496">
    <property type="protein sequence ID" value="KAB7507112.1"/>
    <property type="molecule type" value="Genomic_DNA"/>
</dbReference>
<dbReference type="InterPro" id="IPR004142">
    <property type="entry name" value="NDRG"/>
</dbReference>
<evidence type="ECO:0000313" key="2">
    <source>
        <dbReference type="EMBL" id="KAB7507112.1"/>
    </source>
</evidence>
<dbReference type="AlphaFoldDB" id="A0A5N5TLV2"/>
<evidence type="ECO:0000313" key="3">
    <source>
        <dbReference type="Proteomes" id="UP000326759"/>
    </source>
</evidence>
<gene>
    <name evidence="2" type="primary">NDRG3</name>
    <name evidence="2" type="ORF">Anas_06408</name>
</gene>
<comment type="similarity">
    <text evidence="1">Belongs to the NDRG family.</text>
</comment>
<proteinExistence type="inferred from homology"/>
<dbReference type="SUPFAM" id="SSF53474">
    <property type="entry name" value="alpha/beta-Hydrolases"/>
    <property type="match status" value="1"/>
</dbReference>
<name>A0A5N5TLV2_9CRUS</name>
<dbReference type="PANTHER" id="PTHR11034">
    <property type="entry name" value="N-MYC DOWNSTREAM REGULATED"/>
    <property type="match status" value="1"/>
</dbReference>